<evidence type="ECO:0000313" key="2">
    <source>
        <dbReference type="Proteomes" id="UP001060085"/>
    </source>
</evidence>
<dbReference type="EMBL" id="CM044702">
    <property type="protein sequence ID" value="KAI5675317.1"/>
    <property type="molecule type" value="Genomic_DNA"/>
</dbReference>
<gene>
    <name evidence="1" type="ORF">M9H77_06267</name>
</gene>
<accession>A0ACC0BRV2</accession>
<sequence>MGTKFQYAINLLAAAAAPSNNSFPVCDFGYSLEIGPRKTHLETNCCSSVDEMFDPHNTESIKKTMLLHEDIFKRQVRELHRLYERQMKLMYELKKSKKNSEFSSNWHQDIKSNLSIYGMREDQREPTASCSGESPRMLKGLKLQTIEEECPSTSSIPAIEQQEQKVLRSNYNGLDDEEIDVDLTLSIGFSSSTKRRSELENSSSSSTNSSIRKKEKGEEKGAILNQNIGRSNWIFQDLSLNRT</sequence>
<proteinExistence type="predicted"/>
<dbReference type="Proteomes" id="UP001060085">
    <property type="component" value="Linkage Group LG02"/>
</dbReference>
<organism evidence="1 2">
    <name type="scientific">Catharanthus roseus</name>
    <name type="common">Madagascar periwinkle</name>
    <name type="synonym">Vinca rosea</name>
    <dbReference type="NCBI Taxonomy" id="4058"/>
    <lineage>
        <taxon>Eukaryota</taxon>
        <taxon>Viridiplantae</taxon>
        <taxon>Streptophyta</taxon>
        <taxon>Embryophyta</taxon>
        <taxon>Tracheophyta</taxon>
        <taxon>Spermatophyta</taxon>
        <taxon>Magnoliopsida</taxon>
        <taxon>eudicotyledons</taxon>
        <taxon>Gunneridae</taxon>
        <taxon>Pentapetalae</taxon>
        <taxon>asterids</taxon>
        <taxon>lamiids</taxon>
        <taxon>Gentianales</taxon>
        <taxon>Apocynaceae</taxon>
        <taxon>Rauvolfioideae</taxon>
        <taxon>Vinceae</taxon>
        <taxon>Catharanthinae</taxon>
        <taxon>Catharanthus</taxon>
    </lineage>
</organism>
<protein>
    <submittedName>
        <fullName evidence="1">Uncharacterized protein</fullName>
    </submittedName>
</protein>
<evidence type="ECO:0000313" key="1">
    <source>
        <dbReference type="EMBL" id="KAI5675317.1"/>
    </source>
</evidence>
<name>A0ACC0BRV2_CATRO</name>
<comment type="caution">
    <text evidence="1">The sequence shown here is derived from an EMBL/GenBank/DDBJ whole genome shotgun (WGS) entry which is preliminary data.</text>
</comment>
<keyword evidence="2" id="KW-1185">Reference proteome</keyword>
<reference evidence="2" key="1">
    <citation type="journal article" date="2023" name="Nat. Plants">
        <title>Single-cell RNA sequencing provides a high-resolution roadmap for understanding the multicellular compartmentation of specialized metabolism.</title>
        <authorList>
            <person name="Sun S."/>
            <person name="Shen X."/>
            <person name="Li Y."/>
            <person name="Li Y."/>
            <person name="Wang S."/>
            <person name="Li R."/>
            <person name="Zhang H."/>
            <person name="Shen G."/>
            <person name="Guo B."/>
            <person name="Wei J."/>
            <person name="Xu J."/>
            <person name="St-Pierre B."/>
            <person name="Chen S."/>
            <person name="Sun C."/>
        </authorList>
    </citation>
    <scope>NUCLEOTIDE SEQUENCE [LARGE SCALE GENOMIC DNA]</scope>
</reference>